<evidence type="ECO:0000313" key="1">
    <source>
        <dbReference type="EMBL" id="KKK87102.1"/>
    </source>
</evidence>
<dbReference type="AlphaFoldDB" id="A0A0F8Z041"/>
<feature type="non-terminal residue" evidence="1">
    <location>
        <position position="1"/>
    </location>
</feature>
<dbReference type="EMBL" id="LAZR01050551">
    <property type="protein sequence ID" value="KKK87102.1"/>
    <property type="molecule type" value="Genomic_DNA"/>
</dbReference>
<accession>A0A0F8Z041</accession>
<gene>
    <name evidence="1" type="ORF">LCGC14_2756590</name>
</gene>
<organism evidence="1">
    <name type="scientific">marine sediment metagenome</name>
    <dbReference type="NCBI Taxonomy" id="412755"/>
    <lineage>
        <taxon>unclassified sequences</taxon>
        <taxon>metagenomes</taxon>
        <taxon>ecological metagenomes</taxon>
    </lineage>
</organism>
<proteinExistence type="predicted"/>
<name>A0A0F8Z041_9ZZZZ</name>
<reference evidence="1" key="1">
    <citation type="journal article" date="2015" name="Nature">
        <title>Complex archaea that bridge the gap between prokaryotes and eukaryotes.</title>
        <authorList>
            <person name="Spang A."/>
            <person name="Saw J.H."/>
            <person name="Jorgensen S.L."/>
            <person name="Zaremba-Niedzwiedzka K."/>
            <person name="Martijn J."/>
            <person name="Lind A.E."/>
            <person name="van Eijk R."/>
            <person name="Schleper C."/>
            <person name="Guy L."/>
            <person name="Ettema T.J."/>
        </authorList>
    </citation>
    <scope>NUCLEOTIDE SEQUENCE</scope>
</reference>
<sequence length="26" mass="2859">AGGGLGSLRDEMLDELNRLKKIMRGE</sequence>
<comment type="caution">
    <text evidence="1">The sequence shown here is derived from an EMBL/GenBank/DDBJ whole genome shotgun (WGS) entry which is preliminary data.</text>
</comment>
<protein>
    <submittedName>
        <fullName evidence="1">Uncharacterized protein</fullName>
    </submittedName>
</protein>